<dbReference type="CDD" id="cd06223">
    <property type="entry name" value="PRTases_typeI"/>
    <property type="match status" value="1"/>
</dbReference>
<evidence type="ECO:0000256" key="6">
    <source>
        <dbReference type="ARBA" id="ARBA00011738"/>
    </source>
</evidence>
<dbReference type="Pfam" id="PF00156">
    <property type="entry name" value="Pribosyltran"/>
    <property type="match status" value="1"/>
</dbReference>
<evidence type="ECO:0000256" key="10">
    <source>
        <dbReference type="ARBA" id="ARBA00022679"/>
    </source>
</evidence>
<evidence type="ECO:0000256" key="8">
    <source>
        <dbReference type="ARBA" id="ARBA00022490"/>
    </source>
</evidence>
<evidence type="ECO:0000256" key="4">
    <source>
        <dbReference type="ARBA" id="ARBA00004659"/>
    </source>
</evidence>
<evidence type="ECO:0000256" key="3">
    <source>
        <dbReference type="ARBA" id="ARBA00004496"/>
    </source>
</evidence>
<comment type="subcellular location">
    <subcellularLocation>
        <location evidence="3 12">Cytoplasm</location>
    </subcellularLocation>
</comment>
<protein>
    <recommendedName>
        <fullName evidence="7 12">Adenine phosphoribosyltransferase</fullName>
        <shortName evidence="12">APRT</shortName>
        <ecNumber evidence="7 12">2.4.2.7</ecNumber>
    </recommendedName>
</protein>
<evidence type="ECO:0000313" key="13">
    <source>
        <dbReference type="EMBL" id="BDI32931.1"/>
    </source>
</evidence>
<dbReference type="PANTHER" id="PTHR32315">
    <property type="entry name" value="ADENINE PHOSPHORIBOSYLTRANSFERASE"/>
    <property type="match status" value="1"/>
</dbReference>
<dbReference type="InterPro" id="IPR005764">
    <property type="entry name" value="Ade_phspho_trans"/>
</dbReference>
<dbReference type="GO" id="GO:0002055">
    <property type="term" value="F:adenine binding"/>
    <property type="evidence" value="ECO:0007669"/>
    <property type="project" value="TreeGrafter"/>
</dbReference>
<dbReference type="EMBL" id="AP025739">
    <property type="protein sequence ID" value="BDI32931.1"/>
    <property type="molecule type" value="Genomic_DNA"/>
</dbReference>
<dbReference type="KEGG" id="ccot:CCAX7_49820"/>
<comment type="subunit">
    <text evidence="6 12">Homodimer.</text>
</comment>
<evidence type="ECO:0000256" key="9">
    <source>
        <dbReference type="ARBA" id="ARBA00022676"/>
    </source>
</evidence>
<gene>
    <name evidence="12" type="primary">apt</name>
    <name evidence="13" type="ORF">CCAX7_49820</name>
</gene>
<accession>A0A402CPP6</accession>
<dbReference type="NCBIfam" id="NF002634">
    <property type="entry name" value="PRK02304.1-3"/>
    <property type="match status" value="1"/>
</dbReference>
<dbReference type="GO" id="GO:0016208">
    <property type="term" value="F:AMP binding"/>
    <property type="evidence" value="ECO:0007669"/>
    <property type="project" value="TreeGrafter"/>
</dbReference>
<dbReference type="InterPro" id="IPR029057">
    <property type="entry name" value="PRTase-like"/>
</dbReference>
<dbReference type="NCBIfam" id="TIGR01090">
    <property type="entry name" value="apt"/>
    <property type="match status" value="1"/>
</dbReference>
<sequence length="173" mass="18590">MTDLLAARLIRDIPDFPKPGILFKDITPVLANYAAFQEVIDHCVGWASGKAPDVIVGIESRGFVFGAPVALALGLGFVPVRKIGKLPHDTIREEYALEYGTNAVEVHRDAIQLGQRVLIVDDLLATGGTAAAAARLVETLGGTVIGFSFLIELEFLQGRAALDGYEIQALLKY</sequence>
<dbReference type="AlphaFoldDB" id="A0A402CPP6"/>
<dbReference type="FunCoup" id="A0A402CPP6">
    <property type="interactions" value="340"/>
</dbReference>
<comment type="catalytic activity">
    <reaction evidence="1 12">
        <text>AMP + diphosphate = 5-phospho-alpha-D-ribose 1-diphosphate + adenine</text>
        <dbReference type="Rhea" id="RHEA:16609"/>
        <dbReference type="ChEBI" id="CHEBI:16708"/>
        <dbReference type="ChEBI" id="CHEBI:33019"/>
        <dbReference type="ChEBI" id="CHEBI:58017"/>
        <dbReference type="ChEBI" id="CHEBI:456215"/>
        <dbReference type="EC" id="2.4.2.7"/>
    </reaction>
</comment>
<dbReference type="Gene3D" id="3.40.50.2020">
    <property type="match status" value="1"/>
</dbReference>
<keyword evidence="14" id="KW-1185">Reference proteome</keyword>
<evidence type="ECO:0000256" key="12">
    <source>
        <dbReference type="HAMAP-Rule" id="MF_00004"/>
    </source>
</evidence>
<dbReference type="InterPro" id="IPR050054">
    <property type="entry name" value="UPRTase/APRTase"/>
</dbReference>
<reference evidence="13 14" key="1">
    <citation type="journal article" date="2019" name="Int. J. Syst. Evol. Microbiol.">
        <title>Capsulimonas corticalis gen. nov., sp. nov., an aerobic capsulated bacterium, of a novel bacterial order, Capsulimonadales ord. nov., of the class Armatimonadia of the phylum Armatimonadetes.</title>
        <authorList>
            <person name="Li J."/>
            <person name="Kudo C."/>
            <person name="Tonouchi A."/>
        </authorList>
    </citation>
    <scope>NUCLEOTIDE SEQUENCE [LARGE SCALE GENOMIC DNA]</scope>
    <source>
        <strain evidence="13 14">AX-7</strain>
    </source>
</reference>
<comment type="similarity">
    <text evidence="5 12">Belongs to the purine/pyrimidine phosphoribosyltransferase family.</text>
</comment>
<evidence type="ECO:0000256" key="5">
    <source>
        <dbReference type="ARBA" id="ARBA00008391"/>
    </source>
</evidence>
<dbReference type="Proteomes" id="UP000287394">
    <property type="component" value="Chromosome"/>
</dbReference>
<keyword evidence="10 12" id="KW-0808">Transferase</keyword>
<evidence type="ECO:0000313" key="14">
    <source>
        <dbReference type="Proteomes" id="UP000287394"/>
    </source>
</evidence>
<dbReference type="NCBIfam" id="NF002636">
    <property type="entry name" value="PRK02304.1-5"/>
    <property type="match status" value="1"/>
</dbReference>
<evidence type="ECO:0000256" key="7">
    <source>
        <dbReference type="ARBA" id="ARBA00011893"/>
    </source>
</evidence>
<dbReference type="EC" id="2.4.2.7" evidence="7 12"/>
<dbReference type="GO" id="GO:0005737">
    <property type="term" value="C:cytoplasm"/>
    <property type="evidence" value="ECO:0007669"/>
    <property type="project" value="UniProtKB-SubCell"/>
</dbReference>
<dbReference type="GO" id="GO:0044209">
    <property type="term" value="P:AMP salvage"/>
    <property type="evidence" value="ECO:0007669"/>
    <property type="project" value="UniProtKB-UniRule"/>
</dbReference>
<dbReference type="PANTHER" id="PTHR32315:SF3">
    <property type="entry name" value="ADENINE PHOSPHORIBOSYLTRANSFERASE"/>
    <property type="match status" value="1"/>
</dbReference>
<proteinExistence type="inferred from homology"/>
<comment type="function">
    <text evidence="2 12">Catalyzes a salvage reaction resulting in the formation of AMP, that is energically less costly than de novo synthesis.</text>
</comment>
<keyword evidence="11 12" id="KW-0660">Purine salvage</keyword>
<evidence type="ECO:0000256" key="11">
    <source>
        <dbReference type="ARBA" id="ARBA00022726"/>
    </source>
</evidence>
<keyword evidence="8 12" id="KW-0963">Cytoplasm</keyword>
<dbReference type="GO" id="GO:0003999">
    <property type="term" value="F:adenine phosphoribosyltransferase activity"/>
    <property type="evidence" value="ECO:0007669"/>
    <property type="project" value="UniProtKB-UniRule"/>
</dbReference>
<dbReference type="GO" id="GO:0006166">
    <property type="term" value="P:purine ribonucleoside salvage"/>
    <property type="evidence" value="ECO:0007669"/>
    <property type="project" value="UniProtKB-UniRule"/>
</dbReference>
<keyword evidence="9 12" id="KW-0328">Glycosyltransferase</keyword>
<name>A0A402CPP6_9BACT</name>
<dbReference type="FunFam" id="3.40.50.2020:FF:000004">
    <property type="entry name" value="Adenine phosphoribosyltransferase"/>
    <property type="match status" value="1"/>
</dbReference>
<dbReference type="NCBIfam" id="NF002633">
    <property type="entry name" value="PRK02304.1-2"/>
    <property type="match status" value="1"/>
</dbReference>
<dbReference type="GO" id="GO:0006168">
    <property type="term" value="P:adenine salvage"/>
    <property type="evidence" value="ECO:0007669"/>
    <property type="project" value="InterPro"/>
</dbReference>
<evidence type="ECO:0000256" key="2">
    <source>
        <dbReference type="ARBA" id="ARBA00003968"/>
    </source>
</evidence>
<dbReference type="SUPFAM" id="SSF53271">
    <property type="entry name" value="PRTase-like"/>
    <property type="match status" value="1"/>
</dbReference>
<comment type="pathway">
    <text evidence="4 12">Purine metabolism; AMP biosynthesis via salvage pathway; AMP from adenine: step 1/1.</text>
</comment>
<dbReference type="HAMAP" id="MF_00004">
    <property type="entry name" value="Aden_phosphoribosyltr"/>
    <property type="match status" value="1"/>
</dbReference>
<organism evidence="13 14">
    <name type="scientific">Capsulimonas corticalis</name>
    <dbReference type="NCBI Taxonomy" id="2219043"/>
    <lineage>
        <taxon>Bacteria</taxon>
        <taxon>Bacillati</taxon>
        <taxon>Armatimonadota</taxon>
        <taxon>Armatimonadia</taxon>
        <taxon>Capsulimonadales</taxon>
        <taxon>Capsulimonadaceae</taxon>
        <taxon>Capsulimonas</taxon>
    </lineage>
</organism>
<dbReference type="InterPro" id="IPR000836">
    <property type="entry name" value="PRTase_dom"/>
</dbReference>
<evidence type="ECO:0000256" key="1">
    <source>
        <dbReference type="ARBA" id="ARBA00000868"/>
    </source>
</evidence>